<gene>
    <name evidence="7" type="ORF">Scep_004285</name>
</gene>
<name>A0AAP0KSB9_9MAGN</name>
<dbReference type="Gene3D" id="3.40.1810.10">
    <property type="entry name" value="Transcription factor, MADS-box"/>
    <property type="match status" value="1"/>
</dbReference>
<keyword evidence="4" id="KW-0804">Transcription</keyword>
<dbReference type="SMART" id="SM00432">
    <property type="entry name" value="MADS"/>
    <property type="match status" value="1"/>
</dbReference>
<keyword evidence="5" id="KW-0539">Nucleus</keyword>
<dbReference type="SUPFAM" id="SSF55455">
    <property type="entry name" value="SRF-like"/>
    <property type="match status" value="1"/>
</dbReference>
<keyword evidence="8" id="KW-1185">Reference proteome</keyword>
<dbReference type="InterPro" id="IPR036879">
    <property type="entry name" value="TF_MADSbox_sf"/>
</dbReference>
<comment type="subcellular location">
    <subcellularLocation>
        <location evidence="1">Nucleus</location>
    </subcellularLocation>
</comment>
<comment type="caution">
    <text evidence="7">The sequence shown here is derived from an EMBL/GenBank/DDBJ whole genome shotgun (WGS) entry which is preliminary data.</text>
</comment>
<keyword evidence="2" id="KW-0805">Transcription regulation</keyword>
<evidence type="ECO:0000256" key="2">
    <source>
        <dbReference type="ARBA" id="ARBA00023015"/>
    </source>
</evidence>
<dbReference type="Pfam" id="PF00319">
    <property type="entry name" value="SRF-TF"/>
    <property type="match status" value="1"/>
</dbReference>
<evidence type="ECO:0000256" key="3">
    <source>
        <dbReference type="ARBA" id="ARBA00023125"/>
    </source>
</evidence>
<evidence type="ECO:0000256" key="5">
    <source>
        <dbReference type="ARBA" id="ARBA00023242"/>
    </source>
</evidence>
<accession>A0AAP0KSB9</accession>
<feature type="domain" description="MADS-box" evidence="6">
    <location>
        <begin position="75"/>
        <end position="115"/>
    </location>
</feature>
<dbReference type="InterPro" id="IPR002100">
    <property type="entry name" value="TF_MADSbox"/>
</dbReference>
<keyword evidence="3" id="KW-0238">DNA-binding</keyword>
<reference evidence="7 8" key="1">
    <citation type="submission" date="2024-01" db="EMBL/GenBank/DDBJ databases">
        <title>Genome assemblies of Stephania.</title>
        <authorList>
            <person name="Yang L."/>
        </authorList>
    </citation>
    <scope>NUCLEOTIDE SEQUENCE [LARGE SCALE GENOMIC DNA]</scope>
    <source>
        <strain evidence="7">JXDWG</strain>
        <tissue evidence="7">Leaf</tissue>
    </source>
</reference>
<dbReference type="Proteomes" id="UP001419268">
    <property type="component" value="Unassembled WGS sequence"/>
</dbReference>
<dbReference type="EMBL" id="JBBNAG010000002">
    <property type="protein sequence ID" value="KAK9157711.1"/>
    <property type="molecule type" value="Genomic_DNA"/>
</dbReference>
<dbReference type="GO" id="GO:0003677">
    <property type="term" value="F:DNA binding"/>
    <property type="evidence" value="ECO:0007669"/>
    <property type="project" value="UniProtKB-KW"/>
</dbReference>
<sequence>MRRHNKLERSDFYAGLVSINLTIVGERNQTKIGRKELRFRERSNQTQKTATKTFIVAGIAFGVGLPTIEFGHGFLTKRGKWLFKNAEELSILCDPKVALVIFSATGKLFEVTLESSMPCPCLPTDLQLSPNEIIPVSKSPSTDSFPLLDERPAIVANKATISVTKAGEVLTVGSVKPINLIPRLFSDKTPGD</sequence>
<dbReference type="PROSITE" id="PS50066">
    <property type="entry name" value="MADS_BOX_2"/>
    <property type="match status" value="1"/>
</dbReference>
<evidence type="ECO:0000313" key="8">
    <source>
        <dbReference type="Proteomes" id="UP001419268"/>
    </source>
</evidence>
<dbReference type="GO" id="GO:0046983">
    <property type="term" value="F:protein dimerization activity"/>
    <property type="evidence" value="ECO:0007669"/>
    <property type="project" value="InterPro"/>
</dbReference>
<organism evidence="7 8">
    <name type="scientific">Stephania cephalantha</name>
    <dbReference type="NCBI Taxonomy" id="152367"/>
    <lineage>
        <taxon>Eukaryota</taxon>
        <taxon>Viridiplantae</taxon>
        <taxon>Streptophyta</taxon>
        <taxon>Embryophyta</taxon>
        <taxon>Tracheophyta</taxon>
        <taxon>Spermatophyta</taxon>
        <taxon>Magnoliopsida</taxon>
        <taxon>Ranunculales</taxon>
        <taxon>Menispermaceae</taxon>
        <taxon>Menispermoideae</taxon>
        <taxon>Cissampelideae</taxon>
        <taxon>Stephania</taxon>
    </lineage>
</organism>
<proteinExistence type="predicted"/>
<evidence type="ECO:0000259" key="6">
    <source>
        <dbReference type="PROSITE" id="PS50066"/>
    </source>
</evidence>
<evidence type="ECO:0000313" key="7">
    <source>
        <dbReference type="EMBL" id="KAK9157711.1"/>
    </source>
</evidence>
<evidence type="ECO:0000256" key="4">
    <source>
        <dbReference type="ARBA" id="ARBA00023163"/>
    </source>
</evidence>
<evidence type="ECO:0000256" key="1">
    <source>
        <dbReference type="ARBA" id="ARBA00004123"/>
    </source>
</evidence>
<dbReference type="AlphaFoldDB" id="A0AAP0KSB9"/>
<dbReference type="GO" id="GO:0005634">
    <property type="term" value="C:nucleus"/>
    <property type="evidence" value="ECO:0007669"/>
    <property type="project" value="UniProtKB-SubCell"/>
</dbReference>
<protein>
    <recommendedName>
        <fullName evidence="6">MADS-box domain-containing protein</fullName>
    </recommendedName>
</protein>